<dbReference type="InterPro" id="IPR042267">
    <property type="entry name" value="VTC_sf"/>
</dbReference>
<name>A0A0F9K3C8_9ZZZZ</name>
<dbReference type="EMBL" id="LAZR01008784">
    <property type="protein sequence ID" value="KKM76589.1"/>
    <property type="molecule type" value="Genomic_DNA"/>
</dbReference>
<feature type="domain" description="VTC" evidence="2">
    <location>
        <begin position="119"/>
        <end position="351"/>
    </location>
</feature>
<dbReference type="InterPro" id="IPR018966">
    <property type="entry name" value="VTC_domain"/>
</dbReference>
<evidence type="ECO:0000259" key="2">
    <source>
        <dbReference type="Pfam" id="PF09359"/>
    </source>
</evidence>
<proteinExistence type="predicted"/>
<dbReference type="GO" id="GO:0006799">
    <property type="term" value="P:polyphosphate biosynthetic process"/>
    <property type="evidence" value="ECO:0007669"/>
    <property type="project" value="UniProtKB-ARBA"/>
</dbReference>
<dbReference type="AlphaFoldDB" id="A0A0F9K3C8"/>
<protein>
    <recommendedName>
        <fullName evidence="2">VTC domain-containing protein</fullName>
    </recommendedName>
</protein>
<comment type="caution">
    <text evidence="3">The sequence shown here is derived from an EMBL/GenBank/DDBJ whole genome shotgun (WGS) entry which is preliminary data.</text>
</comment>
<sequence>MPNNDKEEEIKNSTTQKNADSEKAHNISYAQKMRDRIAEVEYIKKGKEEEKTKTPLSGTFRQKSVVKKATDSRSLAKKALPYSKSKGVGFASHLDNLKRYKIKRELKIQNYRKFQKYFNRFEIKYQISLKERDKIISTISPFMKLDPFVQNYFDYEVRSLYFDSNFRHALLEKKDGVGIRRKLRIRYYPDYNRDNRDFAFIEIKKKINENVAKSRVYVELEKVLYILDNNHPEAKDFYKNASTQDKNTLKEIWFLYKRYNLKPACIVSYKRQPFLSKVEKTFRLTFDTNVMVRNYNFDLHFGGGSKLIVPRGITIMEVKFNNIIPNWAIKIIQNNDCVQYKISKFAAGLEKTKVLALV</sequence>
<feature type="region of interest" description="Disordered" evidence="1">
    <location>
        <begin position="1"/>
        <end position="30"/>
    </location>
</feature>
<dbReference type="CDD" id="cd07750">
    <property type="entry name" value="PolyPPase_VTC_like"/>
    <property type="match status" value="1"/>
</dbReference>
<dbReference type="Gene3D" id="3.20.100.30">
    <property type="entry name" value="VTC, catalytic tunnel domain"/>
    <property type="match status" value="1"/>
</dbReference>
<organism evidence="3">
    <name type="scientific">marine sediment metagenome</name>
    <dbReference type="NCBI Taxonomy" id="412755"/>
    <lineage>
        <taxon>unclassified sequences</taxon>
        <taxon>metagenomes</taxon>
        <taxon>ecological metagenomes</taxon>
    </lineage>
</organism>
<reference evidence="3" key="1">
    <citation type="journal article" date="2015" name="Nature">
        <title>Complex archaea that bridge the gap between prokaryotes and eukaryotes.</title>
        <authorList>
            <person name="Spang A."/>
            <person name="Saw J.H."/>
            <person name="Jorgensen S.L."/>
            <person name="Zaremba-Niedzwiedzka K."/>
            <person name="Martijn J."/>
            <person name="Lind A.E."/>
            <person name="van Eijk R."/>
            <person name="Schleper C."/>
            <person name="Guy L."/>
            <person name="Ettema T.J."/>
        </authorList>
    </citation>
    <scope>NUCLEOTIDE SEQUENCE</scope>
</reference>
<evidence type="ECO:0000313" key="3">
    <source>
        <dbReference type="EMBL" id="KKM76589.1"/>
    </source>
</evidence>
<accession>A0A0F9K3C8</accession>
<feature type="compositionally biased region" description="Basic and acidic residues" evidence="1">
    <location>
        <begin position="1"/>
        <end position="11"/>
    </location>
</feature>
<evidence type="ECO:0000256" key="1">
    <source>
        <dbReference type="SAM" id="MobiDB-lite"/>
    </source>
</evidence>
<gene>
    <name evidence="3" type="ORF">LCGC14_1378620</name>
</gene>
<dbReference type="Pfam" id="PF09359">
    <property type="entry name" value="VTC"/>
    <property type="match status" value="1"/>
</dbReference>